<dbReference type="EMBL" id="CAJHCP010000006">
    <property type="protein sequence ID" value="CAD6535302.1"/>
    <property type="molecule type" value="Genomic_DNA"/>
</dbReference>
<dbReference type="Proteomes" id="UP000598032">
    <property type="component" value="Unassembled WGS sequence"/>
</dbReference>
<comment type="subcellular location">
    <subcellularLocation>
        <location evidence="1">Periplasm</location>
    </subcellularLocation>
</comment>
<protein>
    <recommendedName>
        <fullName evidence="6">Extracellular solute-binding protein</fullName>
    </recommendedName>
</protein>
<comment type="caution">
    <text evidence="4">The sequence shown here is derived from an EMBL/GenBank/DDBJ whole genome shotgun (WGS) entry which is preliminary data.</text>
</comment>
<dbReference type="InterPro" id="IPR050490">
    <property type="entry name" value="Bact_solute-bd_prot1"/>
</dbReference>
<evidence type="ECO:0000256" key="1">
    <source>
        <dbReference type="ARBA" id="ARBA00004418"/>
    </source>
</evidence>
<evidence type="ECO:0000256" key="3">
    <source>
        <dbReference type="SAM" id="SignalP"/>
    </source>
</evidence>
<name>A0ABM8NNM3_9BURK</name>
<feature type="chain" id="PRO_5047004741" description="Extracellular solute-binding protein" evidence="3">
    <location>
        <begin position="25"/>
        <end position="422"/>
    </location>
</feature>
<dbReference type="PANTHER" id="PTHR43649">
    <property type="entry name" value="ARABINOSE-BINDING PROTEIN-RELATED"/>
    <property type="match status" value="1"/>
</dbReference>
<sequence length="422" mass="45840">MLTRRKFISVVAASSVLAPSLLRAATNGFTYVGWSQDEAASKATLGKIFDQFQQSDPGAAVKVVGFPYAQMQQNLFLRLRAHQPVDAAQLNLQWLPQFGATGKMVDFNDIYGKAALAKVIDPSILRLGEFRGKQLGMPWTAGSIGMVANAAVLKEAGVREAPVTIDAFIESLKAIKAKFPETVPYGMSTKDNASMAADFQTWLWTFGGRIFNEQGQVVVNSPAGVRALGLMSDLVKDRLAAKDTDRYDARRLFAQNRCAFYQDAPLARGFARDNSGKGTAFDVNVVSIATPVVKKGDVPRSFAWGHLLGSFAQDKQSFDVKSAPGRFVSYLSMTDEPQLEYFQKIGLFPVTRSALAKLSGDPYVANWTSNAKNATRDELAFYPNVADLTVIVGEQVQAAVLGQKTVAEAIDNMSKRLSAAIV</sequence>
<keyword evidence="5" id="KW-1185">Reference proteome</keyword>
<gene>
    <name evidence="4" type="ORF">LMG28140_02908</name>
</gene>
<dbReference type="Gene3D" id="3.40.190.10">
    <property type="entry name" value="Periplasmic binding protein-like II"/>
    <property type="match status" value="1"/>
</dbReference>
<proteinExistence type="inferred from homology"/>
<keyword evidence="3" id="KW-0732">Signal</keyword>
<reference evidence="4 5" key="1">
    <citation type="submission" date="2020-10" db="EMBL/GenBank/DDBJ databases">
        <authorList>
            <person name="Peeters C."/>
        </authorList>
    </citation>
    <scope>NUCLEOTIDE SEQUENCE [LARGE SCALE GENOMIC DNA]</scope>
    <source>
        <strain evidence="4 5">LMG 28140</strain>
    </source>
</reference>
<evidence type="ECO:0000313" key="5">
    <source>
        <dbReference type="Proteomes" id="UP000598032"/>
    </source>
</evidence>
<evidence type="ECO:0000313" key="4">
    <source>
        <dbReference type="EMBL" id="CAD6535302.1"/>
    </source>
</evidence>
<dbReference type="Pfam" id="PF01547">
    <property type="entry name" value="SBP_bac_1"/>
    <property type="match status" value="1"/>
</dbReference>
<accession>A0ABM8NNM3</accession>
<evidence type="ECO:0000256" key="2">
    <source>
        <dbReference type="ARBA" id="ARBA00008520"/>
    </source>
</evidence>
<dbReference type="SUPFAM" id="SSF53850">
    <property type="entry name" value="Periplasmic binding protein-like II"/>
    <property type="match status" value="1"/>
</dbReference>
<feature type="signal peptide" evidence="3">
    <location>
        <begin position="1"/>
        <end position="24"/>
    </location>
</feature>
<organism evidence="4 5">
    <name type="scientific">Paraburkholderia metrosideri</name>
    <dbReference type="NCBI Taxonomy" id="580937"/>
    <lineage>
        <taxon>Bacteria</taxon>
        <taxon>Pseudomonadati</taxon>
        <taxon>Pseudomonadota</taxon>
        <taxon>Betaproteobacteria</taxon>
        <taxon>Burkholderiales</taxon>
        <taxon>Burkholderiaceae</taxon>
        <taxon>Paraburkholderia</taxon>
    </lineage>
</organism>
<evidence type="ECO:0008006" key="6">
    <source>
        <dbReference type="Google" id="ProtNLM"/>
    </source>
</evidence>
<dbReference type="PANTHER" id="PTHR43649:SF12">
    <property type="entry name" value="DIACETYLCHITOBIOSE BINDING PROTEIN DASA"/>
    <property type="match status" value="1"/>
</dbReference>
<comment type="similarity">
    <text evidence="2">Belongs to the bacterial solute-binding protein 1 family.</text>
</comment>
<dbReference type="InterPro" id="IPR006059">
    <property type="entry name" value="SBP"/>
</dbReference>